<sequence length="663" mass="72852">MKPLYKEKYPHVFTPLTVGKKGQVTFKHRIMVPPIGSQGDIVDSHHRLNRDGVEFYMHWARGGAACITVPMEIPANGGHRGDLVLDDEVDGFIYMHNLQRPAHMYGTKTLCEIYHAGCCMLPWPGYELISSSAFMYNGRMTKAMDKKDMEDVKKMYVDAAVLAMRSGFDGILLHYGHGWLMNNFLSPLCNKRTDEYGGSVENRCRYPLEVIKAIRDAIGYDMIIEVRLNGDDKKEGGITPDDCAQQALIFQDYVDMIHVSCGTRLDAHARPKMHPTCFVPEAHNAEAAYTLKKAGVKVPVGVVGAIGSAATAEKLIAEGKCDYVLIGRQSVADPYWFNKVREGREEDIRPCIRCDYCLDGGRRGSLTTEVNISDTATFDGHCSVNPLYRQGQYKEYMLRETTPKKVAVVGGGVAGMQAALKASERGHDVTLFEQGDRLGGQLALYPDHLWFKNHVRDLREYFITQLAKSNVTVLLNTKATPKLIEDADFDACIVAVGATQNVPPIPGIEHATLAWDVFGNEDKVGKKVVIVGGGSVGCELSIQLAGKGHEVTVVEMTKWLAANSQISERMSLEEHMGLNHVTALTEMLCVGISDKGVTVRDKDGKENLLEADTVIVSAGSRSLAAERDAFADTAFDVINVGDCDNVGTIRTAIESGWDAAARL</sequence>
<keyword evidence="9" id="KW-0411">Iron-sulfur</keyword>
<dbReference type="PRINTS" id="PR00368">
    <property type="entry name" value="FADPNR"/>
</dbReference>
<keyword evidence="4" id="KW-0285">Flavoprotein</keyword>
<comment type="caution">
    <text evidence="12">The sequence shown here is derived from an EMBL/GenBank/DDBJ whole genome shotgun (WGS) entry which is preliminary data.</text>
</comment>
<evidence type="ECO:0000259" key="11">
    <source>
        <dbReference type="Pfam" id="PF07992"/>
    </source>
</evidence>
<evidence type="ECO:0000256" key="5">
    <source>
        <dbReference type="ARBA" id="ARBA00022643"/>
    </source>
</evidence>
<name>A0A921AYJ1_9BACT</name>
<dbReference type="AlphaFoldDB" id="A0A921AYJ1"/>
<feature type="domain" description="NADH:flavin oxidoreductase/NADH oxidase N-terminal" evidence="10">
    <location>
        <begin position="12"/>
        <end position="346"/>
    </location>
</feature>
<dbReference type="InterPro" id="IPR036188">
    <property type="entry name" value="FAD/NAD-bd_sf"/>
</dbReference>
<dbReference type="GO" id="GO:0016491">
    <property type="term" value="F:oxidoreductase activity"/>
    <property type="evidence" value="ECO:0007669"/>
    <property type="project" value="UniProtKB-KW"/>
</dbReference>
<dbReference type="Pfam" id="PF00724">
    <property type="entry name" value="Oxidored_FMN"/>
    <property type="match status" value="1"/>
</dbReference>
<keyword evidence="5" id="KW-0288">FMN</keyword>
<feature type="domain" description="FAD/NAD(P)-binding" evidence="11">
    <location>
        <begin position="404"/>
        <end position="621"/>
    </location>
</feature>
<dbReference type="GO" id="GO:0051536">
    <property type="term" value="F:iron-sulfur cluster binding"/>
    <property type="evidence" value="ECO:0007669"/>
    <property type="project" value="UniProtKB-KW"/>
</dbReference>
<dbReference type="InterPro" id="IPR023753">
    <property type="entry name" value="FAD/NAD-binding_dom"/>
</dbReference>
<dbReference type="PANTHER" id="PTHR42917">
    <property type="entry name" value="2,4-DIENOYL-COA REDUCTASE"/>
    <property type="match status" value="1"/>
</dbReference>
<evidence type="ECO:0000256" key="7">
    <source>
        <dbReference type="ARBA" id="ARBA00023002"/>
    </source>
</evidence>
<keyword evidence="7" id="KW-0560">Oxidoreductase</keyword>
<evidence type="ECO:0000256" key="6">
    <source>
        <dbReference type="ARBA" id="ARBA00022723"/>
    </source>
</evidence>
<dbReference type="GO" id="GO:0010181">
    <property type="term" value="F:FMN binding"/>
    <property type="evidence" value="ECO:0007669"/>
    <property type="project" value="InterPro"/>
</dbReference>
<organism evidence="12 13">
    <name type="scientific">Mailhella massiliensis</name>
    <dbReference type="NCBI Taxonomy" id="1903261"/>
    <lineage>
        <taxon>Bacteria</taxon>
        <taxon>Pseudomonadati</taxon>
        <taxon>Thermodesulfobacteriota</taxon>
        <taxon>Desulfovibrionia</taxon>
        <taxon>Desulfovibrionales</taxon>
        <taxon>Desulfovibrionaceae</taxon>
        <taxon>Mailhella</taxon>
    </lineage>
</organism>
<proteinExistence type="inferred from homology"/>
<dbReference type="PRINTS" id="PR00469">
    <property type="entry name" value="PNDRDTASEII"/>
</dbReference>
<reference evidence="12" key="2">
    <citation type="submission" date="2021-09" db="EMBL/GenBank/DDBJ databases">
        <authorList>
            <person name="Gilroy R."/>
        </authorList>
    </citation>
    <scope>NUCLEOTIDE SEQUENCE</scope>
    <source>
        <strain evidence="12">ChiGjej2B2-19336</strain>
    </source>
</reference>
<dbReference type="CDD" id="cd02803">
    <property type="entry name" value="OYE_like_FMN_family"/>
    <property type="match status" value="1"/>
</dbReference>
<evidence type="ECO:0000256" key="4">
    <source>
        <dbReference type="ARBA" id="ARBA00022630"/>
    </source>
</evidence>
<gene>
    <name evidence="12" type="ORF">K8W16_10850</name>
</gene>
<accession>A0A921AYJ1</accession>
<evidence type="ECO:0000259" key="10">
    <source>
        <dbReference type="Pfam" id="PF00724"/>
    </source>
</evidence>
<evidence type="ECO:0000313" key="13">
    <source>
        <dbReference type="Proteomes" id="UP000698963"/>
    </source>
</evidence>
<keyword evidence="8" id="KW-0408">Iron</keyword>
<dbReference type="GO" id="GO:0046872">
    <property type="term" value="F:metal ion binding"/>
    <property type="evidence" value="ECO:0007669"/>
    <property type="project" value="UniProtKB-KW"/>
</dbReference>
<dbReference type="RefSeq" id="WP_304123605.1">
    <property type="nucleotide sequence ID" value="NZ_DYZA01000223.1"/>
</dbReference>
<evidence type="ECO:0000256" key="1">
    <source>
        <dbReference type="ARBA" id="ARBA00001917"/>
    </source>
</evidence>
<dbReference type="Gene3D" id="3.20.20.70">
    <property type="entry name" value="Aldolase class I"/>
    <property type="match status" value="1"/>
</dbReference>
<dbReference type="EMBL" id="DYZA01000223">
    <property type="protein sequence ID" value="HJD98128.1"/>
    <property type="molecule type" value="Genomic_DNA"/>
</dbReference>
<reference evidence="12" key="1">
    <citation type="journal article" date="2021" name="PeerJ">
        <title>Extensive microbial diversity within the chicken gut microbiome revealed by metagenomics and culture.</title>
        <authorList>
            <person name="Gilroy R."/>
            <person name="Ravi A."/>
            <person name="Getino M."/>
            <person name="Pursley I."/>
            <person name="Horton D.L."/>
            <person name="Alikhan N.F."/>
            <person name="Baker D."/>
            <person name="Gharbi K."/>
            <person name="Hall N."/>
            <person name="Watson M."/>
            <person name="Adriaenssens E.M."/>
            <person name="Foster-Nyarko E."/>
            <person name="Jarju S."/>
            <person name="Secka A."/>
            <person name="Antonio M."/>
            <person name="Oren A."/>
            <person name="Chaudhuri R.R."/>
            <person name="La Ragione R."/>
            <person name="Hildebrand F."/>
            <person name="Pallen M.J."/>
        </authorList>
    </citation>
    <scope>NUCLEOTIDE SEQUENCE</scope>
    <source>
        <strain evidence="12">ChiGjej2B2-19336</strain>
    </source>
</reference>
<dbReference type="Proteomes" id="UP000698963">
    <property type="component" value="Unassembled WGS sequence"/>
</dbReference>
<dbReference type="Gene3D" id="3.50.50.60">
    <property type="entry name" value="FAD/NAD(P)-binding domain"/>
    <property type="match status" value="1"/>
</dbReference>
<evidence type="ECO:0000256" key="9">
    <source>
        <dbReference type="ARBA" id="ARBA00023014"/>
    </source>
</evidence>
<dbReference type="InterPro" id="IPR013785">
    <property type="entry name" value="Aldolase_TIM"/>
</dbReference>
<comment type="similarity">
    <text evidence="3">In the N-terminal section; belongs to the NADH:flavin oxidoreductase/NADH oxidase family.</text>
</comment>
<evidence type="ECO:0000313" key="12">
    <source>
        <dbReference type="EMBL" id="HJD98128.1"/>
    </source>
</evidence>
<evidence type="ECO:0000256" key="8">
    <source>
        <dbReference type="ARBA" id="ARBA00023004"/>
    </source>
</evidence>
<evidence type="ECO:0000256" key="2">
    <source>
        <dbReference type="ARBA" id="ARBA00001966"/>
    </source>
</evidence>
<protein>
    <submittedName>
        <fullName evidence="12">NAD(P)/FAD-dependent oxidoreductase</fullName>
    </submittedName>
</protein>
<dbReference type="InterPro" id="IPR051793">
    <property type="entry name" value="NADH:flavin_oxidoreductase"/>
</dbReference>
<dbReference type="Pfam" id="PF07992">
    <property type="entry name" value="Pyr_redox_2"/>
    <property type="match status" value="1"/>
</dbReference>
<dbReference type="SUPFAM" id="SSF51395">
    <property type="entry name" value="FMN-linked oxidoreductases"/>
    <property type="match status" value="1"/>
</dbReference>
<keyword evidence="6" id="KW-0479">Metal-binding</keyword>
<dbReference type="PANTHER" id="PTHR42917:SF2">
    <property type="entry name" value="2,4-DIENOYL-COA REDUCTASE [(2E)-ENOYL-COA-PRODUCING]"/>
    <property type="match status" value="1"/>
</dbReference>
<evidence type="ECO:0000256" key="3">
    <source>
        <dbReference type="ARBA" id="ARBA00011048"/>
    </source>
</evidence>
<comment type="cofactor">
    <cofactor evidence="1">
        <name>FMN</name>
        <dbReference type="ChEBI" id="CHEBI:58210"/>
    </cofactor>
</comment>
<dbReference type="InterPro" id="IPR001155">
    <property type="entry name" value="OxRdtase_FMN_N"/>
</dbReference>
<comment type="cofactor">
    <cofactor evidence="2">
        <name>[4Fe-4S] cluster</name>
        <dbReference type="ChEBI" id="CHEBI:49883"/>
    </cofactor>
</comment>
<dbReference type="Gene3D" id="3.40.50.720">
    <property type="entry name" value="NAD(P)-binding Rossmann-like Domain"/>
    <property type="match status" value="1"/>
</dbReference>
<dbReference type="SUPFAM" id="SSF51905">
    <property type="entry name" value="FAD/NAD(P)-binding domain"/>
    <property type="match status" value="1"/>
</dbReference>